<dbReference type="SUPFAM" id="SSF55681">
    <property type="entry name" value="Class II aaRS and biotin synthetases"/>
    <property type="match status" value="1"/>
</dbReference>
<dbReference type="InterPro" id="IPR013196">
    <property type="entry name" value="HTH_11"/>
</dbReference>
<dbReference type="EMBL" id="DSDY01000021">
    <property type="protein sequence ID" value="HDS10108.1"/>
    <property type="molecule type" value="Genomic_DNA"/>
</dbReference>
<sequence>MSIEDKVIEILSSSQNYVSGTNLASMLGVSRATVNRVIKKLIAKGYPVDVHPRLGYRLVMIDDLSSLSLYVKNLNTYVKYSVHYLPACFSTQDIAESLAIEGASEGTVVIAERMERGRGRLRRSWSASEGGLWFSVILRPPFVKNLQLVTLAIGVGVASGIRKSTGLEVKLKWPNDVLYNGKKVGGILVEGKLEADKVHYIIAGIGVNVNNTLPPELTELATTLSSAAGKKLNRIPIFLSILRELDAQYSLLLRGEEKKIIKEWKKLSYTLNKMVEVIMDNEKIVGLAVDLLPDGALLVKTGEGEFRKIYSGDIIHLREA</sequence>
<dbReference type="InterPro" id="IPR030855">
    <property type="entry name" value="Bifunct_BirA"/>
</dbReference>
<evidence type="ECO:0000313" key="5">
    <source>
        <dbReference type="EMBL" id="HDS10108.1"/>
    </source>
</evidence>
<dbReference type="InterPro" id="IPR004143">
    <property type="entry name" value="BPL_LPL_catalytic"/>
</dbReference>
<dbReference type="InterPro" id="IPR003142">
    <property type="entry name" value="BPL_C"/>
</dbReference>
<dbReference type="Pfam" id="PF02237">
    <property type="entry name" value="BPL_C"/>
    <property type="match status" value="1"/>
</dbReference>
<dbReference type="HAMAP" id="MF_00978">
    <property type="entry name" value="Bifunct_BirA"/>
    <property type="match status" value="1"/>
</dbReference>
<dbReference type="SUPFAM" id="SSF50037">
    <property type="entry name" value="C-terminal domain of transcriptional repressors"/>
    <property type="match status" value="1"/>
</dbReference>
<dbReference type="AlphaFoldDB" id="A0A7C1I4T4"/>
<evidence type="ECO:0000256" key="1">
    <source>
        <dbReference type="ARBA" id="ARBA00022598"/>
    </source>
</evidence>
<dbReference type="PANTHER" id="PTHR12835:SF5">
    <property type="entry name" value="BIOTIN--PROTEIN LIGASE"/>
    <property type="match status" value="1"/>
</dbReference>
<evidence type="ECO:0000259" key="4">
    <source>
        <dbReference type="PROSITE" id="PS51733"/>
    </source>
</evidence>
<keyword evidence="1 5" id="KW-0436">Ligase</keyword>
<dbReference type="Pfam" id="PF08279">
    <property type="entry name" value="HTH_11"/>
    <property type="match status" value="1"/>
</dbReference>
<dbReference type="GO" id="GO:0005524">
    <property type="term" value="F:ATP binding"/>
    <property type="evidence" value="ECO:0007669"/>
    <property type="project" value="UniProtKB-KW"/>
</dbReference>
<dbReference type="Gene3D" id="2.30.30.100">
    <property type="match status" value="1"/>
</dbReference>
<dbReference type="InterPro" id="IPR008988">
    <property type="entry name" value="Transcriptional_repressor_C"/>
</dbReference>
<dbReference type="GO" id="GO:0005737">
    <property type="term" value="C:cytoplasm"/>
    <property type="evidence" value="ECO:0007669"/>
    <property type="project" value="TreeGrafter"/>
</dbReference>
<dbReference type="GO" id="GO:0006355">
    <property type="term" value="P:regulation of DNA-templated transcription"/>
    <property type="evidence" value="ECO:0007669"/>
    <property type="project" value="InterPro"/>
</dbReference>
<keyword evidence="2" id="KW-0547">Nucleotide-binding</keyword>
<dbReference type="Gene3D" id="1.10.10.10">
    <property type="entry name" value="Winged helix-like DNA-binding domain superfamily/Winged helix DNA-binding domain"/>
    <property type="match status" value="1"/>
</dbReference>
<evidence type="ECO:0000256" key="3">
    <source>
        <dbReference type="ARBA" id="ARBA00022840"/>
    </source>
</evidence>
<dbReference type="InterPro" id="IPR036388">
    <property type="entry name" value="WH-like_DNA-bd_sf"/>
</dbReference>
<dbReference type="Pfam" id="PF03099">
    <property type="entry name" value="BPL_LplA_LipB"/>
    <property type="match status" value="1"/>
</dbReference>
<dbReference type="InterPro" id="IPR004408">
    <property type="entry name" value="Biotin_CoA_COase_ligase"/>
</dbReference>
<dbReference type="CDD" id="cd16442">
    <property type="entry name" value="BPL"/>
    <property type="match status" value="1"/>
</dbReference>
<dbReference type="SUPFAM" id="SSF46785">
    <property type="entry name" value="Winged helix' DNA-binding domain"/>
    <property type="match status" value="1"/>
</dbReference>
<dbReference type="PANTHER" id="PTHR12835">
    <property type="entry name" value="BIOTIN PROTEIN LIGASE"/>
    <property type="match status" value="1"/>
</dbReference>
<comment type="caution">
    <text evidence="5">The sequence shown here is derived from an EMBL/GenBank/DDBJ whole genome shotgun (WGS) entry which is preliminary data.</text>
</comment>
<name>A0A7C1I4T4_9CREN</name>
<feature type="domain" description="BPL/LPL catalytic" evidence="4">
    <location>
        <begin position="83"/>
        <end position="253"/>
    </location>
</feature>
<organism evidence="5">
    <name type="scientific">Fervidicoccus fontis</name>
    <dbReference type="NCBI Taxonomy" id="683846"/>
    <lineage>
        <taxon>Archaea</taxon>
        <taxon>Thermoproteota</taxon>
        <taxon>Thermoprotei</taxon>
        <taxon>Fervidicoccales</taxon>
        <taxon>Fervidicoccaceae</taxon>
        <taxon>Fervidicoccus</taxon>
    </lineage>
</organism>
<evidence type="ECO:0000256" key="2">
    <source>
        <dbReference type="ARBA" id="ARBA00022741"/>
    </source>
</evidence>
<accession>A0A7C1I4T4</accession>
<dbReference type="GO" id="GO:0004077">
    <property type="term" value="F:biotin--[biotin carboxyl-carrier protein] ligase activity"/>
    <property type="evidence" value="ECO:0007669"/>
    <property type="project" value="UniProtKB-EC"/>
</dbReference>
<dbReference type="EC" id="6.3.4.15" evidence="5"/>
<dbReference type="InterPro" id="IPR036390">
    <property type="entry name" value="WH_DNA-bd_sf"/>
</dbReference>
<dbReference type="InterPro" id="IPR045864">
    <property type="entry name" value="aa-tRNA-synth_II/BPL/LPL"/>
</dbReference>
<proteinExistence type="inferred from homology"/>
<dbReference type="PROSITE" id="PS51733">
    <property type="entry name" value="BPL_LPL_CATALYTIC"/>
    <property type="match status" value="1"/>
</dbReference>
<dbReference type="Gene3D" id="3.30.930.10">
    <property type="entry name" value="Bira Bifunctional Protein, Domain 2"/>
    <property type="match status" value="1"/>
</dbReference>
<keyword evidence="3" id="KW-0067">ATP-binding</keyword>
<dbReference type="NCBIfam" id="TIGR00121">
    <property type="entry name" value="birA_ligase"/>
    <property type="match status" value="1"/>
</dbReference>
<protein>
    <submittedName>
        <fullName evidence="5">Biotin--[acetyl-CoA-carboxylase] ligase</fullName>
        <ecNumber evidence="5">6.3.4.15</ecNumber>
    </submittedName>
</protein>
<gene>
    <name evidence="5" type="ORF">ENO04_00565</name>
</gene>
<reference evidence="5" key="1">
    <citation type="journal article" date="2020" name="mSystems">
        <title>Genome- and Community-Level Interaction Insights into Carbon Utilization and Element Cycling Functions of Hydrothermarchaeota in Hydrothermal Sediment.</title>
        <authorList>
            <person name="Zhou Z."/>
            <person name="Liu Y."/>
            <person name="Xu W."/>
            <person name="Pan J."/>
            <person name="Luo Z.H."/>
            <person name="Li M."/>
        </authorList>
    </citation>
    <scope>NUCLEOTIDE SEQUENCE [LARGE SCALE GENOMIC DNA]</scope>
    <source>
        <strain evidence="5">SpSt-123</strain>
    </source>
</reference>